<keyword evidence="6" id="KW-1133">Transmembrane helix</keyword>
<keyword evidence="2" id="KW-0328">Glycosyltransferase</keyword>
<proteinExistence type="predicted"/>
<dbReference type="Gene3D" id="3.90.550.50">
    <property type="match status" value="1"/>
</dbReference>
<protein>
    <recommendedName>
        <fullName evidence="9">Fringe-like glycosyltransferase domain-containing protein</fullName>
    </recommendedName>
</protein>
<evidence type="ECO:0000313" key="11">
    <source>
        <dbReference type="Proteomes" id="UP001476798"/>
    </source>
</evidence>
<evidence type="ECO:0000313" key="10">
    <source>
        <dbReference type="EMBL" id="MEQ2170835.1"/>
    </source>
</evidence>
<gene>
    <name evidence="10" type="ORF">GOODEAATRI_004346</name>
</gene>
<comment type="subcellular location">
    <subcellularLocation>
        <location evidence="1">Membrane</location>
        <topology evidence="1">Single-pass type II membrane protein</topology>
    </subcellularLocation>
</comment>
<keyword evidence="11" id="KW-1185">Reference proteome</keyword>
<dbReference type="Pfam" id="PF02434">
    <property type="entry name" value="Fringe"/>
    <property type="match status" value="1"/>
</dbReference>
<evidence type="ECO:0000259" key="9">
    <source>
        <dbReference type="Pfam" id="PF02434"/>
    </source>
</evidence>
<dbReference type="EMBL" id="JAHRIO010040162">
    <property type="protein sequence ID" value="MEQ2170835.1"/>
    <property type="molecule type" value="Genomic_DNA"/>
</dbReference>
<feature type="non-terminal residue" evidence="10">
    <location>
        <position position="1"/>
    </location>
</feature>
<comment type="caution">
    <text evidence="10">The sequence shown here is derived from an EMBL/GenBank/DDBJ whole genome shotgun (WGS) entry which is preliminary data.</text>
</comment>
<keyword evidence="5" id="KW-0735">Signal-anchor</keyword>
<evidence type="ECO:0000256" key="8">
    <source>
        <dbReference type="SAM" id="MobiDB-lite"/>
    </source>
</evidence>
<organism evidence="10 11">
    <name type="scientific">Goodea atripinnis</name>
    <dbReference type="NCBI Taxonomy" id="208336"/>
    <lineage>
        <taxon>Eukaryota</taxon>
        <taxon>Metazoa</taxon>
        <taxon>Chordata</taxon>
        <taxon>Craniata</taxon>
        <taxon>Vertebrata</taxon>
        <taxon>Euteleostomi</taxon>
        <taxon>Actinopterygii</taxon>
        <taxon>Neopterygii</taxon>
        <taxon>Teleostei</taxon>
        <taxon>Neoteleostei</taxon>
        <taxon>Acanthomorphata</taxon>
        <taxon>Ovalentaria</taxon>
        <taxon>Atherinomorphae</taxon>
        <taxon>Cyprinodontiformes</taxon>
        <taxon>Goodeidae</taxon>
        <taxon>Goodea</taxon>
    </lineage>
</organism>
<keyword evidence="3" id="KW-0808">Transferase</keyword>
<reference evidence="10 11" key="1">
    <citation type="submission" date="2021-06" db="EMBL/GenBank/DDBJ databases">
        <authorList>
            <person name="Palmer J.M."/>
        </authorList>
    </citation>
    <scope>NUCLEOTIDE SEQUENCE [LARGE SCALE GENOMIC DNA]</scope>
    <source>
        <strain evidence="10 11">GA_2019</strain>
        <tissue evidence="10">Muscle</tissue>
    </source>
</reference>
<evidence type="ECO:0000256" key="5">
    <source>
        <dbReference type="ARBA" id="ARBA00022968"/>
    </source>
</evidence>
<feature type="domain" description="Fringe-like glycosyltransferase" evidence="9">
    <location>
        <begin position="61"/>
        <end position="99"/>
    </location>
</feature>
<keyword evidence="7" id="KW-0472">Membrane</keyword>
<evidence type="ECO:0000256" key="2">
    <source>
        <dbReference type="ARBA" id="ARBA00022676"/>
    </source>
</evidence>
<feature type="compositionally biased region" description="Low complexity" evidence="8">
    <location>
        <begin position="50"/>
        <end position="59"/>
    </location>
</feature>
<keyword evidence="4" id="KW-0812">Transmembrane</keyword>
<evidence type="ECO:0000256" key="7">
    <source>
        <dbReference type="ARBA" id="ARBA00023136"/>
    </source>
</evidence>
<evidence type="ECO:0000256" key="4">
    <source>
        <dbReference type="ARBA" id="ARBA00022692"/>
    </source>
</evidence>
<sequence length="100" mass="11083">VTEEADGEDAAARSVPEDSARLAQDKKGFSTYFTKLTRGRREAEKPARTSAAASEPPPAEDISAADIFIAVKTTKKFHQSRLNLLLETWISRNMQQVNTF</sequence>
<evidence type="ECO:0000256" key="3">
    <source>
        <dbReference type="ARBA" id="ARBA00022679"/>
    </source>
</evidence>
<dbReference type="Proteomes" id="UP001476798">
    <property type="component" value="Unassembled WGS sequence"/>
</dbReference>
<name>A0ABV0NHT3_9TELE</name>
<evidence type="ECO:0000256" key="1">
    <source>
        <dbReference type="ARBA" id="ARBA00004606"/>
    </source>
</evidence>
<feature type="region of interest" description="Disordered" evidence="8">
    <location>
        <begin position="34"/>
        <end position="59"/>
    </location>
</feature>
<feature type="region of interest" description="Disordered" evidence="8">
    <location>
        <begin position="1"/>
        <end position="22"/>
    </location>
</feature>
<evidence type="ECO:0000256" key="6">
    <source>
        <dbReference type="ARBA" id="ARBA00022989"/>
    </source>
</evidence>
<accession>A0ABV0NHT3</accession>
<dbReference type="InterPro" id="IPR003378">
    <property type="entry name" value="Fringe-like_glycosylTrfase"/>
</dbReference>